<feature type="compositionally biased region" description="Basic and acidic residues" evidence="1">
    <location>
        <begin position="317"/>
        <end position="326"/>
    </location>
</feature>
<feature type="transmembrane region" description="Helical" evidence="2">
    <location>
        <begin position="63"/>
        <end position="88"/>
    </location>
</feature>
<accession>M2YF30</accession>
<feature type="transmembrane region" description="Helical" evidence="2">
    <location>
        <begin position="20"/>
        <end position="43"/>
    </location>
</feature>
<keyword evidence="2" id="KW-0812">Transmembrane</keyword>
<evidence type="ECO:0000313" key="3">
    <source>
        <dbReference type="EMBL" id="EME37150.1"/>
    </source>
</evidence>
<gene>
    <name evidence="3" type="ORF">C884_02064</name>
</gene>
<keyword evidence="4" id="KW-1185">Reference proteome</keyword>
<feature type="compositionally biased region" description="Basic and acidic residues" evidence="1">
    <location>
        <begin position="399"/>
        <end position="410"/>
    </location>
</feature>
<proteinExistence type="predicted"/>
<dbReference type="AlphaFoldDB" id="M2YF30"/>
<sequence>MARSSGGRPVRSSHPSWPPLRVRAVLNGLVAAAAGIGLLWLTWGALDFTVYDASGVPAPVRVIALWFAVGLPIAWLAIGLHLLVAAMFSSDRVLLAHGSAEWEPGAQDDVLRGVRVRRWRLGLLGGRRVSAPTLGWLPELSPYALAPLGGGILTLLVMLAWMARGYGAGVIALIAAILWLGWRLLRGWQAWSDVRDHRARPRSSQEPDPTPDEVWEDEERDDDWQDEPEPARSRAEDLDSIAGMPRYREDRPTAASIAATRRVDRAEEDDPTAALPLYVDDDEHRRASEDGPQTAPLQTVPARDEPLRRGRRGRRGARGDSEHGSADDGPPEVLVDRSVQRAIRAKQARRGAPVEQQEPARGRSGRGRGSGRGSQRPGPAAADEQPQGLRAYLGQRSHQGQEDSGTRALHESAGQRIRREARVPAPRPRPTSRPTRSDEPFDQDRPSRRGGAPTAADAMDEIYGHDDHAPSLLSYFSRRRDDDAG</sequence>
<feature type="transmembrane region" description="Helical" evidence="2">
    <location>
        <begin position="168"/>
        <end position="185"/>
    </location>
</feature>
<dbReference type="Proteomes" id="UP000009877">
    <property type="component" value="Unassembled WGS sequence"/>
</dbReference>
<feature type="compositionally biased region" description="Basic and acidic residues" evidence="1">
    <location>
        <begin position="435"/>
        <end position="447"/>
    </location>
</feature>
<feature type="compositionally biased region" description="Acidic residues" evidence="1">
    <location>
        <begin position="209"/>
        <end position="228"/>
    </location>
</feature>
<keyword evidence="2" id="KW-0472">Membrane</keyword>
<organism evidence="3 4">
    <name type="scientific">Kocuria palustris PEL</name>
    <dbReference type="NCBI Taxonomy" id="1236550"/>
    <lineage>
        <taxon>Bacteria</taxon>
        <taxon>Bacillati</taxon>
        <taxon>Actinomycetota</taxon>
        <taxon>Actinomycetes</taxon>
        <taxon>Micrococcales</taxon>
        <taxon>Micrococcaceae</taxon>
        <taxon>Kocuria</taxon>
    </lineage>
</organism>
<feature type="transmembrane region" description="Helical" evidence="2">
    <location>
        <begin position="143"/>
        <end position="162"/>
    </location>
</feature>
<protein>
    <submittedName>
        <fullName evidence="3">Uncharacterized protein</fullName>
    </submittedName>
</protein>
<dbReference type="RefSeq" id="WP_006214072.1">
    <property type="nucleotide sequence ID" value="NZ_ANHZ02000005.1"/>
</dbReference>
<name>M2YF30_9MICC</name>
<reference evidence="3 4" key="1">
    <citation type="journal article" date="2014" name="Genome Announc.">
        <title>Draft Genome Sequence of Kocuria palustris PEL.</title>
        <authorList>
            <person name="Sharma G."/>
            <person name="Khatri I."/>
            <person name="Subramanian S."/>
        </authorList>
    </citation>
    <scope>NUCLEOTIDE SEQUENCE [LARGE SCALE GENOMIC DNA]</scope>
    <source>
        <strain evidence="3 4">PEL</strain>
    </source>
</reference>
<evidence type="ECO:0000256" key="1">
    <source>
        <dbReference type="SAM" id="MobiDB-lite"/>
    </source>
</evidence>
<comment type="caution">
    <text evidence="3">The sequence shown here is derived from an EMBL/GenBank/DDBJ whole genome shotgun (WGS) entry which is preliminary data.</text>
</comment>
<dbReference type="EMBL" id="ANHZ02000005">
    <property type="protein sequence ID" value="EME37150.1"/>
    <property type="molecule type" value="Genomic_DNA"/>
</dbReference>
<evidence type="ECO:0000313" key="4">
    <source>
        <dbReference type="Proteomes" id="UP000009877"/>
    </source>
</evidence>
<keyword evidence="2" id="KW-1133">Transmembrane helix</keyword>
<feature type="region of interest" description="Disordered" evidence="1">
    <location>
        <begin position="196"/>
        <end position="485"/>
    </location>
</feature>
<evidence type="ECO:0000256" key="2">
    <source>
        <dbReference type="SAM" id="Phobius"/>
    </source>
</evidence>